<evidence type="ECO:0000313" key="1">
    <source>
        <dbReference type="EMBL" id="SVA74996.1"/>
    </source>
</evidence>
<dbReference type="EMBL" id="UINC01017959">
    <property type="protein sequence ID" value="SVA74996.1"/>
    <property type="molecule type" value="Genomic_DNA"/>
</dbReference>
<dbReference type="NCBIfam" id="NF002542">
    <property type="entry name" value="PRK02101.1-3"/>
    <property type="match status" value="1"/>
</dbReference>
<dbReference type="Pfam" id="PF03883">
    <property type="entry name" value="H2O2_YaaD"/>
    <property type="match status" value="1"/>
</dbReference>
<dbReference type="HAMAP" id="MF_00652">
    <property type="entry name" value="UPF0246"/>
    <property type="match status" value="1"/>
</dbReference>
<protein>
    <submittedName>
        <fullName evidence="1">Uncharacterized protein</fullName>
    </submittedName>
</protein>
<gene>
    <name evidence="1" type="ORF">METZ01_LOCUS127850</name>
</gene>
<organism evidence="1">
    <name type="scientific">marine metagenome</name>
    <dbReference type="NCBI Taxonomy" id="408172"/>
    <lineage>
        <taxon>unclassified sequences</taxon>
        <taxon>metagenomes</taxon>
        <taxon>ecological metagenomes</taxon>
    </lineage>
</organism>
<dbReference type="PANTHER" id="PTHR30283">
    <property type="entry name" value="PEROXIDE STRESS RESPONSE PROTEIN YAAA"/>
    <property type="match status" value="1"/>
</dbReference>
<reference evidence="1" key="1">
    <citation type="submission" date="2018-05" db="EMBL/GenBank/DDBJ databases">
        <authorList>
            <person name="Lanie J.A."/>
            <person name="Ng W.-L."/>
            <person name="Kazmierczak K.M."/>
            <person name="Andrzejewski T.M."/>
            <person name="Davidsen T.M."/>
            <person name="Wayne K.J."/>
            <person name="Tettelin H."/>
            <person name="Glass J.I."/>
            <person name="Rusch D."/>
            <person name="Podicherti R."/>
            <person name="Tsui H.-C.T."/>
            <person name="Winkler M.E."/>
        </authorList>
    </citation>
    <scope>NUCLEOTIDE SEQUENCE</scope>
</reference>
<dbReference type="GO" id="GO:0005829">
    <property type="term" value="C:cytosol"/>
    <property type="evidence" value="ECO:0007669"/>
    <property type="project" value="TreeGrafter"/>
</dbReference>
<dbReference type="GO" id="GO:0033194">
    <property type="term" value="P:response to hydroperoxide"/>
    <property type="evidence" value="ECO:0007669"/>
    <property type="project" value="TreeGrafter"/>
</dbReference>
<dbReference type="NCBIfam" id="NF002541">
    <property type="entry name" value="PRK02101.1-1"/>
    <property type="match status" value="1"/>
</dbReference>
<dbReference type="PANTHER" id="PTHR30283:SF4">
    <property type="entry name" value="PEROXIDE STRESS RESISTANCE PROTEIN YAAA"/>
    <property type="match status" value="1"/>
</dbReference>
<dbReference type="AlphaFoldDB" id="A0A381YD06"/>
<proteinExistence type="inferred from homology"/>
<accession>A0A381YD06</accession>
<dbReference type="InterPro" id="IPR005583">
    <property type="entry name" value="YaaA"/>
</dbReference>
<name>A0A381YD06_9ZZZZ</name>
<sequence>MITLVSPAKKLDFSHSDISSQFSQCDFLNKSQILIDETKKMSISELKTLMKISDKLAETNSERFKNWYQPFTKDNAKQAILTFKGDTYVGLNAEDFTNKDFQYAQDHFRILSGLYGILRPLDLIQPYRLEMGTKLENPNGSDLYDFWGDEISKKLNSTLKDHATKVILNCASIEYFKSVDNNVLDATIVSPVFKDIKNGQVKIISFFAKKARGMMARFVIQNRIDEPDDIIQFNDAGYTYNPSESTPRNPVFIRAEA</sequence>